<keyword evidence="8" id="KW-1185">Reference proteome</keyword>
<keyword evidence="5 6" id="KW-0472">Membrane</keyword>
<dbReference type="RefSeq" id="WP_284302414.1">
    <property type="nucleotide sequence ID" value="NZ_BSUO01000001.1"/>
</dbReference>
<evidence type="ECO:0000256" key="4">
    <source>
        <dbReference type="ARBA" id="ARBA00022989"/>
    </source>
</evidence>
<dbReference type="PANTHER" id="PTHR40277">
    <property type="entry name" value="BLL5419 PROTEIN"/>
    <property type="match status" value="1"/>
</dbReference>
<feature type="transmembrane region" description="Helical" evidence="6">
    <location>
        <begin position="256"/>
        <end position="281"/>
    </location>
</feature>
<comment type="caution">
    <text evidence="7">The sequence shown here is derived from an EMBL/GenBank/DDBJ whole genome shotgun (WGS) entry which is preliminary data.</text>
</comment>
<evidence type="ECO:0008006" key="9">
    <source>
        <dbReference type="Google" id="ProtNLM"/>
    </source>
</evidence>
<evidence type="ECO:0000256" key="1">
    <source>
        <dbReference type="ARBA" id="ARBA00004651"/>
    </source>
</evidence>
<dbReference type="PANTHER" id="PTHR40277:SF1">
    <property type="entry name" value="BLL5419 PROTEIN"/>
    <property type="match status" value="1"/>
</dbReference>
<evidence type="ECO:0000256" key="3">
    <source>
        <dbReference type="ARBA" id="ARBA00022692"/>
    </source>
</evidence>
<evidence type="ECO:0000256" key="5">
    <source>
        <dbReference type="ARBA" id="ARBA00023136"/>
    </source>
</evidence>
<accession>A0ABQ6ILV9</accession>
<keyword evidence="4 6" id="KW-1133">Transmembrane helix</keyword>
<feature type="transmembrane region" description="Helical" evidence="6">
    <location>
        <begin position="181"/>
        <end position="205"/>
    </location>
</feature>
<feature type="transmembrane region" description="Helical" evidence="6">
    <location>
        <begin position="150"/>
        <end position="169"/>
    </location>
</feature>
<feature type="transmembrane region" description="Helical" evidence="6">
    <location>
        <begin position="12"/>
        <end position="31"/>
    </location>
</feature>
<keyword evidence="3 6" id="KW-0812">Transmembrane</keyword>
<dbReference type="InterPro" id="IPR022791">
    <property type="entry name" value="L-PG_synthase/AglD"/>
</dbReference>
<dbReference type="Proteomes" id="UP001157126">
    <property type="component" value="Unassembled WGS sequence"/>
</dbReference>
<dbReference type="EMBL" id="BSUO01000001">
    <property type="protein sequence ID" value="GMA38340.1"/>
    <property type="molecule type" value="Genomic_DNA"/>
</dbReference>
<evidence type="ECO:0000256" key="2">
    <source>
        <dbReference type="ARBA" id="ARBA00022475"/>
    </source>
</evidence>
<keyword evidence="2" id="KW-1003">Cell membrane</keyword>
<evidence type="ECO:0000313" key="8">
    <source>
        <dbReference type="Proteomes" id="UP001157126"/>
    </source>
</evidence>
<name>A0ABQ6ILV9_9MICO</name>
<reference evidence="8" key="1">
    <citation type="journal article" date="2019" name="Int. J. Syst. Evol. Microbiol.">
        <title>The Global Catalogue of Microorganisms (GCM) 10K type strain sequencing project: providing services to taxonomists for standard genome sequencing and annotation.</title>
        <authorList>
            <consortium name="The Broad Institute Genomics Platform"/>
            <consortium name="The Broad Institute Genome Sequencing Center for Infectious Disease"/>
            <person name="Wu L."/>
            <person name="Ma J."/>
        </authorList>
    </citation>
    <scope>NUCLEOTIDE SEQUENCE [LARGE SCALE GENOMIC DNA]</scope>
    <source>
        <strain evidence="8">NBRC 113072</strain>
    </source>
</reference>
<sequence>MNGPGRRRPWLVALQIAVAIGVLAWLIRLFGTGAATAAGAVLHPGTVAGAVALGLVGGLAQGLRWRAVAAGLGDRMSRTEAISRCLEAAFLNAVLPGGLAGDALRAFRRGRARDDWGTGIGSVVGERLCGTAVVTLAAAGSVASLGRADLAAALLVITLIVAGVAGYSMRALPATAVVACVAWSIVGWLAYLGLFALAAGGLAAAGVSPPLPPLQTVVVGSLVLAGMSIPLNVGGWGPREGVAVLAYGLAGLDGSAGFTTSVAYGLLALASVLPGALVLIAGRVRYRRPHRGSAGATDPAAHR</sequence>
<gene>
    <name evidence="7" type="ORF">GCM10025883_03850</name>
</gene>
<protein>
    <recommendedName>
        <fullName evidence="9">Lysylphosphatidylglycerol synthase-like protein</fullName>
    </recommendedName>
</protein>
<evidence type="ECO:0000256" key="6">
    <source>
        <dbReference type="SAM" id="Phobius"/>
    </source>
</evidence>
<proteinExistence type="predicted"/>
<evidence type="ECO:0000313" key="7">
    <source>
        <dbReference type="EMBL" id="GMA38340.1"/>
    </source>
</evidence>
<organism evidence="7 8">
    <name type="scientific">Mobilicoccus caccae</name>
    <dbReference type="NCBI Taxonomy" id="1859295"/>
    <lineage>
        <taxon>Bacteria</taxon>
        <taxon>Bacillati</taxon>
        <taxon>Actinomycetota</taxon>
        <taxon>Actinomycetes</taxon>
        <taxon>Micrococcales</taxon>
        <taxon>Dermatophilaceae</taxon>
        <taxon>Mobilicoccus</taxon>
    </lineage>
</organism>
<comment type="subcellular location">
    <subcellularLocation>
        <location evidence="1">Cell membrane</location>
        <topology evidence="1">Multi-pass membrane protein</topology>
    </subcellularLocation>
</comment>
<dbReference type="Pfam" id="PF03706">
    <property type="entry name" value="LPG_synthase_TM"/>
    <property type="match status" value="1"/>
</dbReference>